<dbReference type="AlphaFoldDB" id="A0A0E9LWQ6"/>
<evidence type="ECO:0000313" key="2">
    <source>
        <dbReference type="Proteomes" id="UP000032900"/>
    </source>
</evidence>
<name>A0A0E9LWQ6_9BACT</name>
<keyword evidence="2" id="KW-1185">Reference proteome</keyword>
<dbReference type="SUPFAM" id="SSF53756">
    <property type="entry name" value="UDP-Glycosyltransferase/glycogen phosphorylase"/>
    <property type="match status" value="1"/>
</dbReference>
<dbReference type="STRING" id="1236989.JCM15548_11958"/>
<dbReference type="Pfam" id="PF13692">
    <property type="entry name" value="Glyco_trans_1_4"/>
    <property type="match status" value="1"/>
</dbReference>
<comment type="caution">
    <text evidence="1">The sequence shown here is derived from an EMBL/GenBank/DDBJ whole genome shotgun (WGS) entry which is preliminary data.</text>
</comment>
<accession>A0A0E9LWQ6</accession>
<dbReference type="Proteomes" id="UP000032900">
    <property type="component" value="Unassembled WGS sequence"/>
</dbReference>
<gene>
    <name evidence="1" type="ORF">JCM15548_11958</name>
</gene>
<protein>
    <submittedName>
        <fullName evidence="1">Glycosyl transferase, group 1 family protein</fullName>
    </submittedName>
</protein>
<dbReference type="EMBL" id="BAZW01000012">
    <property type="protein sequence ID" value="GAO29738.1"/>
    <property type="molecule type" value="Genomic_DNA"/>
</dbReference>
<dbReference type="GO" id="GO:0016740">
    <property type="term" value="F:transferase activity"/>
    <property type="evidence" value="ECO:0007669"/>
    <property type="project" value="UniProtKB-KW"/>
</dbReference>
<reference evidence="1 2" key="1">
    <citation type="journal article" date="2015" name="Microbes Environ.">
        <title>Distribution and evolution of nitrogen fixation genes in the phylum bacteroidetes.</title>
        <authorList>
            <person name="Inoue J."/>
            <person name="Oshima K."/>
            <person name="Suda W."/>
            <person name="Sakamoto M."/>
            <person name="Iino T."/>
            <person name="Noda S."/>
            <person name="Hongoh Y."/>
            <person name="Hattori M."/>
            <person name="Ohkuma M."/>
        </authorList>
    </citation>
    <scope>NUCLEOTIDE SEQUENCE [LARGE SCALE GENOMIC DNA]</scope>
    <source>
        <strain evidence="1">JCM 15548</strain>
    </source>
</reference>
<proteinExistence type="predicted"/>
<sequence>MTCSQWLGSVARESSLLQQHAVISIPNPIDTELYAPVPRKEARKRLHLPPDKKILLFGAANVADPRKGMALLLHALKTLSTRKQADQIELVIFGKTPPRLAEKLPFPARLMHYVSDVETLVDLYNAADVFVLPSLEDNLPNTVMEALSCGTPVAAFRIGGVPEMVAHGICGYLAAPGDADGLAEGIEYLLFKCAEQTCRENARDKVLNHFAPELVARQYLNLYQQLLGEKEGGNE</sequence>
<organism evidence="1 2">
    <name type="scientific">Geofilum rubicundum JCM 15548</name>
    <dbReference type="NCBI Taxonomy" id="1236989"/>
    <lineage>
        <taxon>Bacteria</taxon>
        <taxon>Pseudomonadati</taxon>
        <taxon>Bacteroidota</taxon>
        <taxon>Bacteroidia</taxon>
        <taxon>Marinilabiliales</taxon>
        <taxon>Marinilabiliaceae</taxon>
        <taxon>Geofilum</taxon>
    </lineage>
</organism>
<dbReference type="Gene3D" id="3.40.50.2000">
    <property type="entry name" value="Glycogen Phosphorylase B"/>
    <property type="match status" value="1"/>
</dbReference>
<evidence type="ECO:0000313" key="1">
    <source>
        <dbReference type="EMBL" id="GAO29738.1"/>
    </source>
</evidence>
<keyword evidence="1" id="KW-0808">Transferase</keyword>
<dbReference type="PANTHER" id="PTHR12526">
    <property type="entry name" value="GLYCOSYLTRANSFERASE"/>
    <property type="match status" value="1"/>
</dbReference>